<evidence type="ECO:0000256" key="3">
    <source>
        <dbReference type="ARBA" id="ARBA00023015"/>
    </source>
</evidence>
<dbReference type="HAMAP" id="MF_00948">
    <property type="entry name" value="NusG"/>
    <property type="match status" value="1"/>
</dbReference>
<feature type="domain" description="NusG-like N-terminal" evidence="8">
    <location>
        <begin position="7"/>
        <end position="119"/>
    </location>
</feature>
<evidence type="ECO:0000259" key="8">
    <source>
        <dbReference type="SMART" id="SM00738"/>
    </source>
</evidence>
<keyword evidence="4 5" id="KW-0804">Transcription</keyword>
<gene>
    <name evidence="5" type="primary">nusG</name>
    <name evidence="10" type="ORF">HMPREF1871_00185</name>
</gene>
<dbReference type="NCBIfam" id="TIGR00922">
    <property type="entry name" value="nusG"/>
    <property type="match status" value="1"/>
</dbReference>
<evidence type="ECO:0000256" key="1">
    <source>
        <dbReference type="ARBA" id="ARBA00022472"/>
    </source>
</evidence>
<evidence type="ECO:0000313" key="11">
    <source>
        <dbReference type="Proteomes" id="UP000070467"/>
    </source>
</evidence>
<dbReference type="SMART" id="SM00738">
    <property type="entry name" value="NGN"/>
    <property type="match status" value="1"/>
</dbReference>
<dbReference type="PANTHER" id="PTHR30265:SF2">
    <property type="entry name" value="TRANSCRIPTION TERMINATION_ANTITERMINATION PROTEIN NUSG"/>
    <property type="match status" value="1"/>
</dbReference>
<name>A0ABR5TPV7_9BACL</name>
<comment type="similarity">
    <text evidence="5 7">Belongs to the NusG family.</text>
</comment>
<proteinExistence type="inferred from homology"/>
<dbReference type="Pfam" id="PF02357">
    <property type="entry name" value="NusG"/>
    <property type="match status" value="1"/>
</dbReference>
<dbReference type="InterPro" id="IPR043425">
    <property type="entry name" value="NusG-like"/>
</dbReference>
<dbReference type="Gene3D" id="3.30.70.940">
    <property type="entry name" value="NusG, N-terminal domain"/>
    <property type="match status" value="1"/>
</dbReference>
<dbReference type="CDD" id="cd06091">
    <property type="entry name" value="KOW_NusG"/>
    <property type="match status" value="1"/>
</dbReference>
<evidence type="ECO:0000256" key="7">
    <source>
        <dbReference type="RuleBase" id="RU000538"/>
    </source>
</evidence>
<dbReference type="Proteomes" id="UP000070467">
    <property type="component" value="Unassembled WGS sequence"/>
</dbReference>
<dbReference type="SUPFAM" id="SSF82679">
    <property type="entry name" value="N-utilization substance G protein NusG, N-terminal domain"/>
    <property type="match status" value="1"/>
</dbReference>
<dbReference type="PRINTS" id="PR00338">
    <property type="entry name" value="NUSGTNSCPFCT"/>
</dbReference>
<keyword evidence="3 5" id="KW-0805">Transcription regulation</keyword>
<dbReference type="EMBL" id="LSDB01000005">
    <property type="protein sequence ID" value="KXB58793.1"/>
    <property type="molecule type" value="Genomic_DNA"/>
</dbReference>
<organism evidence="10 11">
    <name type="scientific">Gemelliphila asaccharolytica</name>
    <dbReference type="NCBI Taxonomy" id="502393"/>
    <lineage>
        <taxon>Bacteria</taxon>
        <taxon>Bacillati</taxon>
        <taxon>Bacillota</taxon>
        <taxon>Bacilli</taxon>
        <taxon>Bacillales</taxon>
        <taxon>Gemellaceae</taxon>
        <taxon>Gemelliphila</taxon>
    </lineage>
</organism>
<keyword evidence="2 5" id="KW-0889">Transcription antitermination</keyword>
<dbReference type="InterPro" id="IPR047050">
    <property type="entry name" value="NGN"/>
</dbReference>
<dbReference type="SMART" id="SM00739">
    <property type="entry name" value="KOW"/>
    <property type="match status" value="1"/>
</dbReference>
<evidence type="ECO:0000256" key="6">
    <source>
        <dbReference type="NCBIfam" id="TIGR00922"/>
    </source>
</evidence>
<protein>
    <recommendedName>
        <fullName evidence="5 6">Transcription termination/antitermination protein NusG</fullName>
    </recommendedName>
</protein>
<keyword evidence="11" id="KW-1185">Reference proteome</keyword>
<dbReference type="InterPro" id="IPR001062">
    <property type="entry name" value="Transcrpt_antiterm_NusG"/>
</dbReference>
<dbReference type="SUPFAM" id="SSF50104">
    <property type="entry name" value="Translation proteins SH3-like domain"/>
    <property type="match status" value="1"/>
</dbReference>
<dbReference type="Gene3D" id="2.30.30.30">
    <property type="match status" value="1"/>
</dbReference>
<dbReference type="InterPro" id="IPR036735">
    <property type="entry name" value="NGN_dom_sf"/>
</dbReference>
<keyword evidence="1 5" id="KW-0806">Transcription termination</keyword>
<feature type="domain" description="KOW" evidence="9">
    <location>
        <begin position="128"/>
        <end position="155"/>
    </location>
</feature>
<dbReference type="InterPro" id="IPR014722">
    <property type="entry name" value="Rib_uL2_dom2"/>
</dbReference>
<accession>A0ABR5TPV7</accession>
<dbReference type="Pfam" id="PF00467">
    <property type="entry name" value="KOW"/>
    <property type="match status" value="1"/>
</dbReference>
<dbReference type="CDD" id="cd09891">
    <property type="entry name" value="NGN_Bact_1"/>
    <property type="match status" value="1"/>
</dbReference>
<evidence type="ECO:0000256" key="4">
    <source>
        <dbReference type="ARBA" id="ARBA00023163"/>
    </source>
</evidence>
<comment type="caution">
    <text evidence="10">The sequence shown here is derived from an EMBL/GenBank/DDBJ whole genome shotgun (WGS) entry which is preliminary data.</text>
</comment>
<evidence type="ECO:0000259" key="9">
    <source>
        <dbReference type="SMART" id="SM00739"/>
    </source>
</evidence>
<reference evidence="10 11" key="1">
    <citation type="submission" date="2016-01" db="EMBL/GenBank/DDBJ databases">
        <authorList>
            <person name="Mitreva M."/>
            <person name="Pepin K.H."/>
            <person name="Mihindukulasuriya K.A."/>
            <person name="Fulton R."/>
            <person name="Fronick C."/>
            <person name="O'Laughlin M."/>
            <person name="Miner T."/>
            <person name="Herter B."/>
            <person name="Rosa B.A."/>
            <person name="Cordes M."/>
            <person name="Tomlinson C."/>
            <person name="Wollam A."/>
            <person name="Palsikar V.B."/>
            <person name="Mardis E.R."/>
            <person name="Wilson R.K."/>
        </authorList>
    </citation>
    <scope>NUCLEOTIDE SEQUENCE [LARGE SCALE GENOMIC DNA]</scope>
    <source>
        <strain evidence="10 11">KA00071</strain>
    </source>
</reference>
<evidence type="ECO:0000256" key="2">
    <source>
        <dbReference type="ARBA" id="ARBA00022814"/>
    </source>
</evidence>
<evidence type="ECO:0000313" key="10">
    <source>
        <dbReference type="EMBL" id="KXB58793.1"/>
    </source>
</evidence>
<dbReference type="InterPro" id="IPR005824">
    <property type="entry name" value="KOW"/>
</dbReference>
<sequence>MEENTINKEWYVIHTYSGYENKVKDNLEKRVETLNMQDKIFRIVVPEEKRVITTPTGKKREINKKTFPGYVLVELVMTDESWFIVRNTPGVTGFVGSHGGGSKPEPLLPEEINFILKEMGLASISEIDMEKGDRVKIISGPFSDMEGIVSNIDLPNYKVDVLIELMGRSTKVELELYHVEKITNY</sequence>
<dbReference type="PANTHER" id="PTHR30265">
    <property type="entry name" value="RHO-INTERACTING TRANSCRIPTION TERMINATION FACTOR NUSG"/>
    <property type="match status" value="1"/>
</dbReference>
<dbReference type="RefSeq" id="WP_066128741.1">
    <property type="nucleotide sequence ID" value="NZ_KQ959858.1"/>
</dbReference>
<comment type="function">
    <text evidence="5 7">Participates in transcription elongation, termination and antitermination.</text>
</comment>
<evidence type="ECO:0000256" key="5">
    <source>
        <dbReference type="HAMAP-Rule" id="MF_00948"/>
    </source>
</evidence>
<dbReference type="InterPro" id="IPR006645">
    <property type="entry name" value="NGN-like_dom"/>
</dbReference>
<dbReference type="InterPro" id="IPR008991">
    <property type="entry name" value="Translation_prot_SH3-like_sf"/>
</dbReference>